<sequence length="172" mass="19847">MSLPAFDHSSQVTVQMRCYIDAQIRVIKNKFHHLARVHKRKLRQAVVQLNHCEILLYLLLRVSGVACSSSYPLITFAFCLQYLTALFHTTHGYKMDVTAVSPWNARQFDLILRNYACRPITCNFVVAQLENLIGFRSHATTASDIVDGRMLQRELKFKKIGSYWNMDGYCIT</sequence>
<gene>
    <name evidence="1" type="ORF">TCLT_LOCUS3677</name>
</gene>
<evidence type="ECO:0000313" key="3">
    <source>
        <dbReference type="WBParaSite" id="TCLT_0000368801-mRNA-1"/>
    </source>
</evidence>
<reference evidence="1 2" key="2">
    <citation type="submission" date="2018-11" db="EMBL/GenBank/DDBJ databases">
        <authorList>
            <consortium name="Pathogen Informatics"/>
        </authorList>
    </citation>
    <scope>NUCLEOTIDE SEQUENCE [LARGE SCALE GENOMIC DNA]</scope>
</reference>
<dbReference type="EMBL" id="UYYF01002220">
    <property type="protein sequence ID" value="VDN00350.1"/>
    <property type="molecule type" value="Genomic_DNA"/>
</dbReference>
<proteinExistence type="predicted"/>
<dbReference type="AlphaFoldDB" id="A0A0N5CTX6"/>
<reference evidence="3" key="1">
    <citation type="submission" date="2017-02" db="UniProtKB">
        <authorList>
            <consortium name="WormBaseParasite"/>
        </authorList>
    </citation>
    <scope>IDENTIFICATION</scope>
</reference>
<keyword evidence="2" id="KW-1185">Reference proteome</keyword>
<dbReference type="WBParaSite" id="TCLT_0000368801-mRNA-1">
    <property type="protein sequence ID" value="TCLT_0000368801-mRNA-1"/>
    <property type="gene ID" value="TCLT_0000368801"/>
</dbReference>
<evidence type="ECO:0000313" key="2">
    <source>
        <dbReference type="Proteomes" id="UP000276776"/>
    </source>
</evidence>
<protein>
    <submittedName>
        <fullName evidence="3">DDE Tnp4 domain-containing protein</fullName>
    </submittedName>
</protein>
<organism evidence="3">
    <name type="scientific">Thelazia callipaeda</name>
    <name type="common">Oriental eyeworm</name>
    <name type="synonym">Parasitic nematode</name>
    <dbReference type="NCBI Taxonomy" id="103827"/>
    <lineage>
        <taxon>Eukaryota</taxon>
        <taxon>Metazoa</taxon>
        <taxon>Ecdysozoa</taxon>
        <taxon>Nematoda</taxon>
        <taxon>Chromadorea</taxon>
        <taxon>Rhabditida</taxon>
        <taxon>Spirurina</taxon>
        <taxon>Spiruromorpha</taxon>
        <taxon>Thelazioidea</taxon>
        <taxon>Thelaziidae</taxon>
        <taxon>Thelazia</taxon>
    </lineage>
</organism>
<evidence type="ECO:0000313" key="1">
    <source>
        <dbReference type="EMBL" id="VDN00350.1"/>
    </source>
</evidence>
<dbReference type="Proteomes" id="UP000276776">
    <property type="component" value="Unassembled WGS sequence"/>
</dbReference>
<accession>A0A0N5CTX6</accession>
<name>A0A0N5CTX6_THECL</name>